<dbReference type="PROSITE" id="PS50102">
    <property type="entry name" value="RRM"/>
    <property type="match status" value="1"/>
</dbReference>
<evidence type="ECO:0000259" key="3">
    <source>
        <dbReference type="PROSITE" id="PS50102"/>
    </source>
</evidence>
<keyword evidence="1 2" id="KW-0694">RNA-binding</keyword>
<proteinExistence type="predicted"/>
<sequence length="226" mass="25482">MGTPMNGASRLVAEDDLVRDLAVLIVAVSNEVSRFTFKILHTVVLFTEERRDSYSQNDRMVYISNIPYDVRWMEIKDLVREKAGEVVFVEILEDRFGKSKGAAVVEFRDKDSVQKCIDGLHRHQMKDRLVVAKEIRDPTAFFRKVKEDTGVDFLAPNGRLSRGSTGMGEEEEGCADLRSECRRLAPTTPSVSVLYSFANLASKDRCAIASLSLTYDPFSPVSFQLF</sequence>
<accession>A0A914UJP3</accession>
<dbReference type="Gene3D" id="3.30.70.330">
    <property type="match status" value="1"/>
</dbReference>
<dbReference type="GO" id="GO:0005737">
    <property type="term" value="C:cytoplasm"/>
    <property type="evidence" value="ECO:0007669"/>
    <property type="project" value="TreeGrafter"/>
</dbReference>
<feature type="domain" description="RRM" evidence="3">
    <location>
        <begin position="59"/>
        <end position="137"/>
    </location>
</feature>
<dbReference type="Proteomes" id="UP000887566">
    <property type="component" value="Unplaced"/>
</dbReference>
<evidence type="ECO:0000313" key="4">
    <source>
        <dbReference type="Proteomes" id="UP000887566"/>
    </source>
</evidence>
<dbReference type="InterPro" id="IPR050374">
    <property type="entry name" value="RRT5_SRSF_SR"/>
</dbReference>
<dbReference type="InterPro" id="IPR000504">
    <property type="entry name" value="RRM_dom"/>
</dbReference>
<evidence type="ECO:0000256" key="1">
    <source>
        <dbReference type="ARBA" id="ARBA00022884"/>
    </source>
</evidence>
<dbReference type="Pfam" id="PF00076">
    <property type="entry name" value="RRM_1"/>
    <property type="match status" value="1"/>
</dbReference>
<dbReference type="WBParaSite" id="PSAMB.scaffold1037size36831.g10611.t2">
    <property type="protein sequence ID" value="PSAMB.scaffold1037size36831.g10611.t2"/>
    <property type="gene ID" value="PSAMB.scaffold1037size36831.g10611"/>
</dbReference>
<dbReference type="SUPFAM" id="SSF54928">
    <property type="entry name" value="RNA-binding domain, RBD"/>
    <property type="match status" value="1"/>
</dbReference>
<dbReference type="GO" id="GO:1990904">
    <property type="term" value="C:ribonucleoprotein complex"/>
    <property type="evidence" value="ECO:0007669"/>
    <property type="project" value="TreeGrafter"/>
</dbReference>
<dbReference type="AlphaFoldDB" id="A0A914UJP3"/>
<evidence type="ECO:0000313" key="5">
    <source>
        <dbReference type="WBParaSite" id="PSAMB.scaffold1037size36831.g10611.t2"/>
    </source>
</evidence>
<reference evidence="5" key="1">
    <citation type="submission" date="2022-11" db="UniProtKB">
        <authorList>
            <consortium name="WormBaseParasite"/>
        </authorList>
    </citation>
    <scope>IDENTIFICATION</scope>
</reference>
<dbReference type="PANTHER" id="PTHR23003">
    <property type="entry name" value="RNA RECOGNITION MOTIF RRM DOMAIN CONTAINING PROTEIN"/>
    <property type="match status" value="1"/>
</dbReference>
<protein>
    <submittedName>
        <fullName evidence="5">RRM domain-containing protein</fullName>
    </submittedName>
</protein>
<dbReference type="SMART" id="SM00360">
    <property type="entry name" value="RRM"/>
    <property type="match status" value="1"/>
</dbReference>
<dbReference type="GO" id="GO:0003729">
    <property type="term" value="F:mRNA binding"/>
    <property type="evidence" value="ECO:0007669"/>
    <property type="project" value="TreeGrafter"/>
</dbReference>
<dbReference type="GO" id="GO:0005634">
    <property type="term" value="C:nucleus"/>
    <property type="evidence" value="ECO:0007669"/>
    <property type="project" value="TreeGrafter"/>
</dbReference>
<evidence type="ECO:0000256" key="2">
    <source>
        <dbReference type="PROSITE-ProRule" id="PRU00176"/>
    </source>
</evidence>
<organism evidence="4 5">
    <name type="scientific">Plectus sambesii</name>
    <dbReference type="NCBI Taxonomy" id="2011161"/>
    <lineage>
        <taxon>Eukaryota</taxon>
        <taxon>Metazoa</taxon>
        <taxon>Ecdysozoa</taxon>
        <taxon>Nematoda</taxon>
        <taxon>Chromadorea</taxon>
        <taxon>Plectida</taxon>
        <taxon>Plectina</taxon>
        <taxon>Plectoidea</taxon>
        <taxon>Plectidae</taxon>
        <taxon>Plectus</taxon>
    </lineage>
</organism>
<keyword evidence="4" id="KW-1185">Reference proteome</keyword>
<dbReference type="PANTHER" id="PTHR23003:SF3">
    <property type="entry name" value="FI21236P1-RELATED"/>
    <property type="match status" value="1"/>
</dbReference>
<name>A0A914UJP3_9BILA</name>
<dbReference type="InterPro" id="IPR035979">
    <property type="entry name" value="RBD_domain_sf"/>
</dbReference>
<dbReference type="InterPro" id="IPR012677">
    <property type="entry name" value="Nucleotide-bd_a/b_plait_sf"/>
</dbReference>